<dbReference type="GeneID" id="70193186"/>
<sequence>MFFLPILHDSQLSKCTSRLPLGTQNKHYLLHHVVYMGLAGTLRILGYWHTTMERNNQCCGLASFSRGPWEFTFHCFRADVRGNIHKTRNSYTTVSAQGHLLRDPDTKIRQTDVCYYLGANQGPPVNLVNITFATEKNTHEEGRHGKWLWYRIRIMHELDCLRPLVPAFTSSWLHSASCTT</sequence>
<evidence type="ECO:0000313" key="2">
    <source>
        <dbReference type="Proteomes" id="UP000756346"/>
    </source>
</evidence>
<reference evidence="1" key="1">
    <citation type="journal article" date="2021" name="Nat. Commun.">
        <title>Genetic determinants of endophytism in the Arabidopsis root mycobiome.</title>
        <authorList>
            <person name="Mesny F."/>
            <person name="Miyauchi S."/>
            <person name="Thiergart T."/>
            <person name="Pickel B."/>
            <person name="Atanasova L."/>
            <person name="Karlsson M."/>
            <person name="Huettel B."/>
            <person name="Barry K.W."/>
            <person name="Haridas S."/>
            <person name="Chen C."/>
            <person name="Bauer D."/>
            <person name="Andreopoulos W."/>
            <person name="Pangilinan J."/>
            <person name="LaButti K."/>
            <person name="Riley R."/>
            <person name="Lipzen A."/>
            <person name="Clum A."/>
            <person name="Drula E."/>
            <person name="Henrissat B."/>
            <person name="Kohler A."/>
            <person name="Grigoriev I.V."/>
            <person name="Martin F.M."/>
            <person name="Hacquard S."/>
        </authorList>
    </citation>
    <scope>NUCLEOTIDE SEQUENCE</scope>
    <source>
        <strain evidence="1">MPI-CAGE-CH-0230</strain>
    </source>
</reference>
<dbReference type="Proteomes" id="UP000756346">
    <property type="component" value="Unassembled WGS sequence"/>
</dbReference>
<comment type="caution">
    <text evidence="1">The sequence shown here is derived from an EMBL/GenBank/DDBJ whole genome shotgun (WGS) entry which is preliminary data.</text>
</comment>
<dbReference type="EMBL" id="JAGTJQ010000003">
    <property type="protein sequence ID" value="KAH7035646.1"/>
    <property type="molecule type" value="Genomic_DNA"/>
</dbReference>
<keyword evidence="2" id="KW-1185">Reference proteome</keyword>
<evidence type="ECO:0000313" key="1">
    <source>
        <dbReference type="EMBL" id="KAH7035646.1"/>
    </source>
</evidence>
<accession>A0A9P8YC33</accession>
<protein>
    <submittedName>
        <fullName evidence="1">Uncharacterized protein</fullName>
    </submittedName>
</protein>
<dbReference type="AlphaFoldDB" id="A0A9P8YC33"/>
<gene>
    <name evidence="1" type="ORF">B0I36DRAFT_95032</name>
</gene>
<name>A0A9P8YC33_9PEZI</name>
<dbReference type="RefSeq" id="XP_046015739.1">
    <property type="nucleotide sequence ID" value="XM_046163640.1"/>
</dbReference>
<proteinExistence type="predicted"/>
<organism evidence="1 2">
    <name type="scientific">Microdochium trichocladiopsis</name>
    <dbReference type="NCBI Taxonomy" id="1682393"/>
    <lineage>
        <taxon>Eukaryota</taxon>
        <taxon>Fungi</taxon>
        <taxon>Dikarya</taxon>
        <taxon>Ascomycota</taxon>
        <taxon>Pezizomycotina</taxon>
        <taxon>Sordariomycetes</taxon>
        <taxon>Xylariomycetidae</taxon>
        <taxon>Xylariales</taxon>
        <taxon>Microdochiaceae</taxon>
        <taxon>Microdochium</taxon>
    </lineage>
</organism>